<proteinExistence type="predicted"/>
<dbReference type="GeneID" id="19735622"/>
<organism evidence="1 2">
    <name type="scientific">Listeria phage LP-083-2</name>
    <dbReference type="NCBI Taxonomy" id="1458855"/>
    <lineage>
        <taxon>Viruses</taxon>
        <taxon>Duplodnaviria</taxon>
        <taxon>Heunggongvirae</taxon>
        <taxon>Uroviricota</taxon>
        <taxon>Caudoviricetes</taxon>
        <taxon>Herelleviridae</taxon>
        <taxon>Jasinskavirinae</taxon>
        <taxon>Pecentumvirus</taxon>
        <taxon>Pecentumvirus LP0832</taxon>
    </lineage>
</organism>
<protein>
    <recommendedName>
        <fullName evidence="3">Tail fiber protein</fullName>
    </recommendedName>
</protein>
<gene>
    <name evidence="1" type="ORF">LP083-2_056</name>
</gene>
<evidence type="ECO:0000313" key="2">
    <source>
        <dbReference type="Proteomes" id="UP000026997"/>
    </source>
</evidence>
<dbReference type="RefSeq" id="YP_009044512.1">
    <property type="nucleotide sequence ID" value="NC_024383.1"/>
</dbReference>
<name>A0A059T5P8_9CAUD</name>
<keyword evidence="2" id="KW-1185">Reference proteome</keyword>
<sequence length="65" mass="7753">MAIKLRDAEGNLTSEGIKELERVRETVKDKVYELRDLGMSHAEVDYMFFAEVDLCNLRYSRERRR</sequence>
<reference evidence="1 2" key="1">
    <citation type="journal article" date="2014" name="Appl. Environ. Microbiol.">
        <title>Comparative genomic and morphological analysis of Listeria phages isolated from farm environments.</title>
        <authorList>
            <person name="Denes T."/>
            <person name="Vongkamjan K."/>
            <person name="Ackermann H.W."/>
            <person name="Moreno Switt A.I."/>
            <person name="Wiedmann M."/>
            <person name="den Bakker H.C."/>
        </authorList>
    </citation>
    <scope>NUCLEOTIDE SEQUENCE [LARGE SCALE GENOMIC DNA]</scope>
</reference>
<dbReference type="KEGG" id="vg:19735622"/>
<accession>A0A059T5P8</accession>
<dbReference type="EMBL" id="KJ094030">
    <property type="protein sequence ID" value="AHL19263.1"/>
    <property type="molecule type" value="Genomic_DNA"/>
</dbReference>
<evidence type="ECO:0008006" key="3">
    <source>
        <dbReference type="Google" id="ProtNLM"/>
    </source>
</evidence>
<evidence type="ECO:0000313" key="1">
    <source>
        <dbReference type="EMBL" id="AHL19263.1"/>
    </source>
</evidence>
<dbReference type="Proteomes" id="UP000026997">
    <property type="component" value="Segment"/>
</dbReference>